<dbReference type="InterPro" id="IPR000719">
    <property type="entry name" value="Prot_kinase_dom"/>
</dbReference>
<gene>
    <name evidence="6" type="primary">PBS1</name>
    <name evidence="6" type="ORF">KSP40_PGU020157</name>
</gene>
<dbReference type="SMART" id="SM00219">
    <property type="entry name" value="TyrKc"/>
    <property type="match status" value="1"/>
</dbReference>
<dbReference type="InterPro" id="IPR011009">
    <property type="entry name" value="Kinase-like_dom_sf"/>
</dbReference>
<dbReference type="PANTHER" id="PTHR47985">
    <property type="entry name" value="OS07G0668900 PROTEIN"/>
    <property type="match status" value="1"/>
</dbReference>
<reference evidence="6 7" key="1">
    <citation type="journal article" date="2022" name="Nat. Plants">
        <title>Genomes of leafy and leafless Platanthera orchids illuminate the evolution of mycoheterotrophy.</title>
        <authorList>
            <person name="Li M.H."/>
            <person name="Liu K.W."/>
            <person name="Li Z."/>
            <person name="Lu H.C."/>
            <person name="Ye Q.L."/>
            <person name="Zhang D."/>
            <person name="Wang J.Y."/>
            <person name="Li Y.F."/>
            <person name="Zhong Z.M."/>
            <person name="Liu X."/>
            <person name="Yu X."/>
            <person name="Liu D.K."/>
            <person name="Tu X.D."/>
            <person name="Liu B."/>
            <person name="Hao Y."/>
            <person name="Liao X.Y."/>
            <person name="Jiang Y.T."/>
            <person name="Sun W.H."/>
            <person name="Chen J."/>
            <person name="Chen Y.Q."/>
            <person name="Ai Y."/>
            <person name="Zhai J.W."/>
            <person name="Wu S.S."/>
            <person name="Zhou Z."/>
            <person name="Hsiao Y.Y."/>
            <person name="Wu W.L."/>
            <person name="Chen Y.Y."/>
            <person name="Lin Y.F."/>
            <person name="Hsu J.L."/>
            <person name="Li C.Y."/>
            <person name="Wang Z.W."/>
            <person name="Zhao X."/>
            <person name="Zhong W.Y."/>
            <person name="Ma X.K."/>
            <person name="Ma L."/>
            <person name="Huang J."/>
            <person name="Chen G.Z."/>
            <person name="Huang M.Z."/>
            <person name="Huang L."/>
            <person name="Peng D.H."/>
            <person name="Luo Y.B."/>
            <person name="Zou S.Q."/>
            <person name="Chen S.P."/>
            <person name="Lan S."/>
            <person name="Tsai W.C."/>
            <person name="Van de Peer Y."/>
            <person name="Liu Z.J."/>
        </authorList>
    </citation>
    <scope>NUCLEOTIDE SEQUENCE [LARGE SCALE GENOMIC DNA]</scope>
    <source>
        <strain evidence="6">Lor288</strain>
    </source>
</reference>
<dbReference type="PROSITE" id="PS50011">
    <property type="entry name" value="PROTEIN_KINASE_DOM"/>
    <property type="match status" value="1"/>
</dbReference>
<dbReference type="InterPro" id="IPR001245">
    <property type="entry name" value="Ser-Thr/Tyr_kinase_cat_dom"/>
</dbReference>
<feature type="compositionally biased region" description="Acidic residues" evidence="4">
    <location>
        <begin position="243"/>
        <end position="253"/>
    </location>
</feature>
<evidence type="ECO:0000256" key="1">
    <source>
        <dbReference type="ARBA" id="ARBA00004370"/>
    </source>
</evidence>
<dbReference type="SUPFAM" id="SSF56112">
    <property type="entry name" value="Protein kinase-like (PK-like)"/>
    <property type="match status" value="1"/>
</dbReference>
<dbReference type="Pfam" id="PF07714">
    <property type="entry name" value="PK_Tyr_Ser-Thr"/>
    <property type="match status" value="1"/>
</dbReference>
<feature type="region of interest" description="Disordered" evidence="4">
    <location>
        <begin position="228"/>
        <end position="255"/>
    </location>
</feature>
<keyword evidence="6" id="KW-0418">Kinase</keyword>
<proteinExistence type="predicted"/>
<evidence type="ECO:0000256" key="4">
    <source>
        <dbReference type="SAM" id="MobiDB-lite"/>
    </source>
</evidence>
<comment type="subcellular location">
    <subcellularLocation>
        <location evidence="1">Membrane</location>
    </subcellularLocation>
</comment>
<dbReference type="PANTHER" id="PTHR47985:SF44">
    <property type="entry name" value="SERINE_THREONINE-PROTEIN KINASE PBS1"/>
    <property type="match status" value="1"/>
</dbReference>
<keyword evidence="7" id="KW-1185">Reference proteome</keyword>
<protein>
    <submittedName>
        <fullName evidence="6">Serine/threonine-protein kinase PBS1</fullName>
    </submittedName>
</protein>
<keyword evidence="6" id="KW-0808">Transferase</keyword>
<feature type="domain" description="Protein kinase" evidence="5">
    <location>
        <begin position="47"/>
        <end position="313"/>
    </location>
</feature>
<dbReference type="Proteomes" id="UP001412067">
    <property type="component" value="Unassembled WGS sequence"/>
</dbReference>
<evidence type="ECO:0000259" key="5">
    <source>
        <dbReference type="PROSITE" id="PS50011"/>
    </source>
</evidence>
<accession>A0ABR2MQE3</accession>
<evidence type="ECO:0000256" key="2">
    <source>
        <dbReference type="ARBA" id="ARBA00022527"/>
    </source>
</evidence>
<keyword evidence="2" id="KW-0723">Serine/threonine-protein kinase</keyword>
<evidence type="ECO:0000313" key="6">
    <source>
        <dbReference type="EMBL" id="KAK8965720.1"/>
    </source>
</evidence>
<evidence type="ECO:0000313" key="7">
    <source>
        <dbReference type="Proteomes" id="UP001412067"/>
    </source>
</evidence>
<dbReference type="GO" id="GO:0016301">
    <property type="term" value="F:kinase activity"/>
    <property type="evidence" value="ECO:0007669"/>
    <property type="project" value="UniProtKB-KW"/>
</dbReference>
<name>A0ABR2MQE3_9ASPA</name>
<comment type="caution">
    <text evidence="6">The sequence shown here is derived from an EMBL/GenBank/DDBJ whole genome shotgun (WGS) entry which is preliminary data.</text>
</comment>
<sequence length="313" mass="35495">MAPDMKQSDRHSGELVCTIQEATSSLPRRRTQQCQTGRLCALPRTSYTDQQRSSDGSKPDPLCSVYRETHLFSREVSQQARRTLCFKTAVVAVKLLDQNGLQGNKEFLVEVLMLSLLHHPNLVNMIGYCADGDQRLLVYEYLPLGSLENHLHEKSGIRLLDAAKMRYHHMRSSIEEGIFRLEKMRTDDNPTDMFTKICKCVVCERISPKWEIAIFVVLIWTGSFEQREEEGDSEATPERVLEEISEGDSEASGDDPLGGAYFSDRACGGLVFGDRGIADREEIRRDREAFVSFFPKEERSLSLAFQPSSGYIQ</sequence>
<organism evidence="6 7">
    <name type="scientific">Platanthera guangdongensis</name>
    <dbReference type="NCBI Taxonomy" id="2320717"/>
    <lineage>
        <taxon>Eukaryota</taxon>
        <taxon>Viridiplantae</taxon>
        <taxon>Streptophyta</taxon>
        <taxon>Embryophyta</taxon>
        <taxon>Tracheophyta</taxon>
        <taxon>Spermatophyta</taxon>
        <taxon>Magnoliopsida</taxon>
        <taxon>Liliopsida</taxon>
        <taxon>Asparagales</taxon>
        <taxon>Orchidaceae</taxon>
        <taxon>Orchidoideae</taxon>
        <taxon>Orchideae</taxon>
        <taxon>Orchidinae</taxon>
        <taxon>Platanthera</taxon>
    </lineage>
</organism>
<dbReference type="EMBL" id="JBBWWR010000006">
    <property type="protein sequence ID" value="KAK8965720.1"/>
    <property type="molecule type" value="Genomic_DNA"/>
</dbReference>
<dbReference type="InterPro" id="IPR020635">
    <property type="entry name" value="Tyr_kinase_cat_dom"/>
</dbReference>
<keyword evidence="3" id="KW-0472">Membrane</keyword>
<evidence type="ECO:0000256" key="3">
    <source>
        <dbReference type="ARBA" id="ARBA00023136"/>
    </source>
</evidence>
<dbReference type="Gene3D" id="1.10.510.10">
    <property type="entry name" value="Transferase(Phosphotransferase) domain 1"/>
    <property type="match status" value="1"/>
</dbReference>